<dbReference type="AlphaFoldDB" id="A0A0D2NGU9"/>
<evidence type="ECO:0000313" key="1">
    <source>
        <dbReference type="EMBL" id="KIZ04246.1"/>
    </source>
</evidence>
<accession>A0A0D2NGU9</accession>
<dbReference type="InterPro" id="IPR016084">
    <property type="entry name" value="Haem_Oase-like_multi-hlx"/>
</dbReference>
<dbReference type="SUPFAM" id="SSF48613">
    <property type="entry name" value="Heme oxygenase-like"/>
    <property type="match status" value="1"/>
</dbReference>
<name>A0A0D2NGU9_9CHLO</name>
<proteinExistence type="predicted"/>
<dbReference type="GeneID" id="25736591"/>
<sequence length="243" mass="23971">MQLANDGRPIPPFQRWSFTRPRYAQYLADMAAVHCAMEDALHQALGGGAGGGGNDAVGPSGPVRAALGRLGASSGLHRGEQLRLDLAALVAAGGGGNGGGSGGGSGGGGSTPPTVSGSSAAFAAYVTQLGGAARSQAGSAAERDRAALRLLACAYSLLVGFMSTGARVGAAAAERAGAAAAGALQCYTAYPSLDKRDPAAALVAAVDAAGADLSQEQRQVLYDELPRAFPKAALIVAALAHKD</sequence>
<keyword evidence="2" id="KW-1185">Reference proteome</keyword>
<gene>
    <name evidence="1" type="ORF">MNEG_3713</name>
</gene>
<protein>
    <submittedName>
        <fullName evidence="1">Uncharacterized protein</fullName>
    </submittedName>
</protein>
<dbReference type="Gene3D" id="1.20.910.10">
    <property type="entry name" value="Heme oxygenase-like"/>
    <property type="match status" value="1"/>
</dbReference>
<evidence type="ECO:0000313" key="2">
    <source>
        <dbReference type="Proteomes" id="UP000054498"/>
    </source>
</evidence>
<reference evidence="1 2" key="1">
    <citation type="journal article" date="2013" name="BMC Genomics">
        <title>Reconstruction of the lipid metabolism for the microalga Monoraphidium neglectum from its genome sequence reveals characteristics suitable for biofuel production.</title>
        <authorList>
            <person name="Bogen C."/>
            <person name="Al-Dilaimi A."/>
            <person name="Albersmeier A."/>
            <person name="Wichmann J."/>
            <person name="Grundmann M."/>
            <person name="Rupp O."/>
            <person name="Lauersen K.J."/>
            <person name="Blifernez-Klassen O."/>
            <person name="Kalinowski J."/>
            <person name="Goesmann A."/>
            <person name="Mussgnug J.H."/>
            <person name="Kruse O."/>
        </authorList>
    </citation>
    <scope>NUCLEOTIDE SEQUENCE [LARGE SCALE GENOMIC DNA]</scope>
    <source>
        <strain evidence="1 2">SAG 48.87</strain>
    </source>
</reference>
<dbReference type="EMBL" id="KK100699">
    <property type="protein sequence ID" value="KIZ04246.1"/>
    <property type="molecule type" value="Genomic_DNA"/>
</dbReference>
<dbReference type="KEGG" id="mng:MNEG_3713"/>
<dbReference type="Proteomes" id="UP000054498">
    <property type="component" value="Unassembled WGS sequence"/>
</dbReference>
<organism evidence="1 2">
    <name type="scientific">Monoraphidium neglectum</name>
    <dbReference type="NCBI Taxonomy" id="145388"/>
    <lineage>
        <taxon>Eukaryota</taxon>
        <taxon>Viridiplantae</taxon>
        <taxon>Chlorophyta</taxon>
        <taxon>core chlorophytes</taxon>
        <taxon>Chlorophyceae</taxon>
        <taxon>CS clade</taxon>
        <taxon>Sphaeropleales</taxon>
        <taxon>Selenastraceae</taxon>
        <taxon>Monoraphidium</taxon>
    </lineage>
</organism>
<dbReference type="RefSeq" id="XP_013903265.1">
    <property type="nucleotide sequence ID" value="XM_014047811.1"/>
</dbReference>